<keyword evidence="8" id="KW-1185">Reference proteome</keyword>
<proteinExistence type="inferred from homology"/>
<evidence type="ECO:0000256" key="3">
    <source>
        <dbReference type="ARBA" id="ARBA00022603"/>
    </source>
</evidence>
<evidence type="ECO:0000313" key="8">
    <source>
        <dbReference type="Proteomes" id="UP000254869"/>
    </source>
</evidence>
<evidence type="ECO:0000256" key="6">
    <source>
        <dbReference type="RuleBase" id="RU362030"/>
    </source>
</evidence>
<evidence type="ECO:0000256" key="2">
    <source>
        <dbReference type="ARBA" id="ARBA00008138"/>
    </source>
</evidence>
<comment type="similarity">
    <text evidence="2 6">Belongs to the UPF0677 family.</text>
</comment>
<keyword evidence="4 7" id="KW-0808">Transferase</keyword>
<dbReference type="Gene3D" id="3.40.50.150">
    <property type="entry name" value="Vaccinia Virus protein VP39"/>
    <property type="match status" value="1"/>
</dbReference>
<dbReference type="InterPro" id="IPR029063">
    <property type="entry name" value="SAM-dependent_MTases_sf"/>
</dbReference>
<evidence type="ECO:0000256" key="5">
    <source>
        <dbReference type="ARBA" id="ARBA00022691"/>
    </source>
</evidence>
<sequence length="282" mass="31607">MRASDTAIGPITVAAIEQYVPRERRVFTDELALGMLPPAGRRLVAAARWRPVREALLWAMGRVVGASVLLWMVCRKRYLDDVVTAAIADGCEAVVILGAGFDTRGYRSGGEVPVLEVDQPVNIAAKRSRMPVPEHVTLVPIDFETEDLAEVLARYGYRTDRRTVFVWEGVTQYLTENAVRATLSALADAAPRSRLAFTYVLADFLEGVDLDGLESFHRRHVVRDKLWLFGLAPDRVGPLLAEYGWRETEQLDDTACRTRYLDPARRPGRVTRIERCVLAEKV</sequence>
<dbReference type="AlphaFoldDB" id="A0A370HP43"/>
<dbReference type="Proteomes" id="UP000254869">
    <property type="component" value="Unassembled WGS sequence"/>
</dbReference>
<comment type="caution">
    <text evidence="7">The sequence shown here is derived from an EMBL/GenBank/DDBJ whole genome shotgun (WGS) entry which is preliminary data.</text>
</comment>
<protein>
    <recommendedName>
        <fullName evidence="6">S-adenosyl-L-methionine-dependent methyltransferase</fullName>
        <ecNumber evidence="6">2.1.1.-</ecNumber>
    </recommendedName>
</protein>
<name>A0A370HP43_9NOCA</name>
<gene>
    <name evidence="7" type="ORF">DFR76_11680</name>
</gene>
<evidence type="ECO:0000313" key="7">
    <source>
        <dbReference type="EMBL" id="RDI60346.1"/>
    </source>
</evidence>
<dbReference type="STRING" id="1210086.GCA_001613105_06249"/>
<evidence type="ECO:0000256" key="4">
    <source>
        <dbReference type="ARBA" id="ARBA00022679"/>
    </source>
</evidence>
<dbReference type="GO" id="GO:0032259">
    <property type="term" value="P:methylation"/>
    <property type="evidence" value="ECO:0007669"/>
    <property type="project" value="UniProtKB-KW"/>
</dbReference>
<dbReference type="SUPFAM" id="SSF53335">
    <property type="entry name" value="S-adenosyl-L-methionine-dependent methyltransferases"/>
    <property type="match status" value="1"/>
</dbReference>
<dbReference type="NCBIfam" id="TIGR00027">
    <property type="entry name" value="mthyl_TIGR00027"/>
    <property type="match status" value="1"/>
</dbReference>
<dbReference type="Pfam" id="PF04072">
    <property type="entry name" value="LCM"/>
    <property type="match status" value="1"/>
</dbReference>
<dbReference type="RefSeq" id="WP_082876366.1">
    <property type="nucleotide sequence ID" value="NZ_QQBC01000016.1"/>
</dbReference>
<accession>A0A370HP43</accession>
<reference evidence="7 8" key="1">
    <citation type="submission" date="2018-07" db="EMBL/GenBank/DDBJ databases">
        <title>Genomic Encyclopedia of Type Strains, Phase IV (KMG-IV): sequencing the most valuable type-strain genomes for metagenomic binning, comparative biology and taxonomic classification.</title>
        <authorList>
            <person name="Goeker M."/>
        </authorList>
    </citation>
    <scope>NUCLEOTIDE SEQUENCE [LARGE SCALE GENOMIC DNA]</scope>
    <source>
        <strain evidence="7 8">DSM 44290</strain>
    </source>
</reference>
<comment type="function">
    <text evidence="1 6">Exhibits S-adenosyl-L-methionine-dependent methyltransferase activity.</text>
</comment>
<dbReference type="GO" id="GO:0008168">
    <property type="term" value="F:methyltransferase activity"/>
    <property type="evidence" value="ECO:0007669"/>
    <property type="project" value="UniProtKB-UniRule"/>
</dbReference>
<dbReference type="PANTHER" id="PTHR43619">
    <property type="entry name" value="S-ADENOSYL-L-METHIONINE-DEPENDENT METHYLTRANSFERASE YKTD-RELATED"/>
    <property type="match status" value="1"/>
</dbReference>
<dbReference type="InterPro" id="IPR011610">
    <property type="entry name" value="SAM_mthyl_Trfase_ML2640-like"/>
</dbReference>
<keyword evidence="5 6" id="KW-0949">S-adenosyl-L-methionine</keyword>
<keyword evidence="3 6" id="KW-0489">Methyltransferase</keyword>
<dbReference type="InterPro" id="IPR007213">
    <property type="entry name" value="Ppm1/Ppm2/Tcmp"/>
</dbReference>
<dbReference type="EC" id="2.1.1.-" evidence="6"/>
<evidence type="ECO:0000256" key="1">
    <source>
        <dbReference type="ARBA" id="ARBA00003907"/>
    </source>
</evidence>
<organism evidence="7 8">
    <name type="scientific">Nocardia pseudobrasiliensis</name>
    <dbReference type="NCBI Taxonomy" id="45979"/>
    <lineage>
        <taxon>Bacteria</taxon>
        <taxon>Bacillati</taxon>
        <taxon>Actinomycetota</taxon>
        <taxon>Actinomycetes</taxon>
        <taxon>Mycobacteriales</taxon>
        <taxon>Nocardiaceae</taxon>
        <taxon>Nocardia</taxon>
    </lineage>
</organism>
<dbReference type="EMBL" id="QQBC01000016">
    <property type="protein sequence ID" value="RDI60346.1"/>
    <property type="molecule type" value="Genomic_DNA"/>
</dbReference>
<dbReference type="PANTHER" id="PTHR43619:SF2">
    <property type="entry name" value="S-ADENOSYL-L-METHIONINE-DEPENDENT METHYLTRANSFERASES SUPERFAMILY PROTEIN"/>
    <property type="match status" value="1"/>
</dbReference>